<comment type="caution">
    <text evidence="1">The sequence shown here is derived from an EMBL/GenBank/DDBJ whole genome shotgun (WGS) entry which is preliminary data.</text>
</comment>
<gene>
    <name evidence="1" type="ORF">RF11_09754</name>
</gene>
<dbReference type="AlphaFoldDB" id="A0A0C2JCL0"/>
<evidence type="ECO:0000313" key="2">
    <source>
        <dbReference type="Proteomes" id="UP000031668"/>
    </source>
</evidence>
<dbReference type="Proteomes" id="UP000031668">
    <property type="component" value="Unassembled WGS sequence"/>
</dbReference>
<accession>A0A0C2JCL0</accession>
<name>A0A0C2JCL0_THEKT</name>
<evidence type="ECO:0000313" key="1">
    <source>
        <dbReference type="EMBL" id="KII66948.1"/>
    </source>
</evidence>
<dbReference type="InterPro" id="IPR036397">
    <property type="entry name" value="RNaseH_sf"/>
</dbReference>
<dbReference type="Gene3D" id="3.30.420.10">
    <property type="entry name" value="Ribonuclease H-like superfamily/Ribonuclease H"/>
    <property type="match status" value="1"/>
</dbReference>
<sequence length="214" mass="24346">MGKNTSEETRKTSIDNCLVGTSKCDMQPILGMSITTIDGIINTDRMLIGGRKSRNNFEIYFIKGEETWRLSLGKSICIYELIEEVDQETIYFLDEMGFDVSMTHKRCRSKKGDVPLSTLLHQVKEQFHVGNNEQKVFDILQGKDPPFNEFLSHGKHECIFIMDDGSFHKTNSVQTMLQENGPMRPRDQDGSFHKTNSVQTMLQENGPMALIESG</sequence>
<protein>
    <submittedName>
        <fullName evidence="1">Uncharacterized protein</fullName>
    </submittedName>
</protein>
<proteinExistence type="predicted"/>
<reference evidence="1 2" key="1">
    <citation type="journal article" date="2014" name="Genome Biol. Evol.">
        <title>The genome of the myxosporean Thelohanellus kitauei shows adaptations to nutrient acquisition within its fish host.</title>
        <authorList>
            <person name="Yang Y."/>
            <person name="Xiong J."/>
            <person name="Zhou Z."/>
            <person name="Huo F."/>
            <person name="Miao W."/>
            <person name="Ran C."/>
            <person name="Liu Y."/>
            <person name="Zhang J."/>
            <person name="Feng J."/>
            <person name="Wang M."/>
            <person name="Wang M."/>
            <person name="Wang L."/>
            <person name="Yao B."/>
        </authorList>
    </citation>
    <scope>NUCLEOTIDE SEQUENCE [LARGE SCALE GENOMIC DNA]</scope>
    <source>
        <strain evidence="1">Wuqing</strain>
    </source>
</reference>
<dbReference type="EMBL" id="JWZT01003372">
    <property type="protein sequence ID" value="KII66948.1"/>
    <property type="molecule type" value="Genomic_DNA"/>
</dbReference>
<dbReference type="GO" id="GO:0003676">
    <property type="term" value="F:nucleic acid binding"/>
    <property type="evidence" value="ECO:0007669"/>
    <property type="project" value="InterPro"/>
</dbReference>
<organism evidence="1 2">
    <name type="scientific">Thelohanellus kitauei</name>
    <name type="common">Myxosporean</name>
    <dbReference type="NCBI Taxonomy" id="669202"/>
    <lineage>
        <taxon>Eukaryota</taxon>
        <taxon>Metazoa</taxon>
        <taxon>Cnidaria</taxon>
        <taxon>Myxozoa</taxon>
        <taxon>Myxosporea</taxon>
        <taxon>Bivalvulida</taxon>
        <taxon>Platysporina</taxon>
        <taxon>Myxobolidae</taxon>
        <taxon>Thelohanellus</taxon>
    </lineage>
</organism>
<keyword evidence="2" id="KW-1185">Reference proteome</keyword>